<organism evidence="2 3">
    <name type="scientific">Decorospora gaudefroyi</name>
    <dbReference type="NCBI Taxonomy" id="184978"/>
    <lineage>
        <taxon>Eukaryota</taxon>
        <taxon>Fungi</taxon>
        <taxon>Dikarya</taxon>
        <taxon>Ascomycota</taxon>
        <taxon>Pezizomycotina</taxon>
        <taxon>Dothideomycetes</taxon>
        <taxon>Pleosporomycetidae</taxon>
        <taxon>Pleosporales</taxon>
        <taxon>Pleosporineae</taxon>
        <taxon>Pleosporaceae</taxon>
        <taxon>Decorospora</taxon>
    </lineage>
</organism>
<keyword evidence="1" id="KW-0732">Signal</keyword>
<dbReference type="Proteomes" id="UP000800040">
    <property type="component" value="Unassembled WGS sequence"/>
</dbReference>
<reference evidence="2" key="1">
    <citation type="submission" date="2020-01" db="EMBL/GenBank/DDBJ databases">
        <authorList>
            <consortium name="DOE Joint Genome Institute"/>
            <person name="Haridas S."/>
            <person name="Albert R."/>
            <person name="Binder M."/>
            <person name="Bloem J."/>
            <person name="Labutti K."/>
            <person name="Salamov A."/>
            <person name="Andreopoulos B."/>
            <person name="Baker S.E."/>
            <person name="Barry K."/>
            <person name="Bills G."/>
            <person name="Bluhm B.H."/>
            <person name="Cannon C."/>
            <person name="Castanera R."/>
            <person name="Culley D.E."/>
            <person name="Daum C."/>
            <person name="Ezra D."/>
            <person name="Gonzalez J.B."/>
            <person name="Henrissat B."/>
            <person name="Kuo A."/>
            <person name="Liang C."/>
            <person name="Lipzen A."/>
            <person name="Lutzoni F."/>
            <person name="Magnuson J."/>
            <person name="Mondo S."/>
            <person name="Nolan M."/>
            <person name="Ohm R."/>
            <person name="Pangilinan J."/>
            <person name="Park H.-J."/>
            <person name="Ramirez L."/>
            <person name="Alfaro M."/>
            <person name="Sun H."/>
            <person name="Tritt A."/>
            <person name="Yoshinaga Y."/>
            <person name="Zwiers L.-H."/>
            <person name="Turgeon B.G."/>
            <person name="Goodwin S.B."/>
            <person name="Spatafora J.W."/>
            <person name="Crous P.W."/>
            <person name="Grigoriev I.V."/>
        </authorList>
    </citation>
    <scope>NUCLEOTIDE SEQUENCE</scope>
    <source>
        <strain evidence="2">P77</strain>
    </source>
</reference>
<dbReference type="AlphaFoldDB" id="A0A6A5K975"/>
<gene>
    <name evidence="2" type="ORF">BDW02DRAFT_580913</name>
</gene>
<protein>
    <submittedName>
        <fullName evidence="2">Uncharacterized protein</fullName>
    </submittedName>
</protein>
<keyword evidence="3" id="KW-1185">Reference proteome</keyword>
<evidence type="ECO:0000313" key="2">
    <source>
        <dbReference type="EMBL" id="KAF1832840.1"/>
    </source>
</evidence>
<name>A0A6A5K975_9PLEO</name>
<evidence type="ECO:0000313" key="3">
    <source>
        <dbReference type="Proteomes" id="UP000800040"/>
    </source>
</evidence>
<feature type="chain" id="PRO_5025371029" evidence="1">
    <location>
        <begin position="20"/>
        <end position="182"/>
    </location>
</feature>
<feature type="signal peptide" evidence="1">
    <location>
        <begin position="1"/>
        <end position="19"/>
    </location>
</feature>
<accession>A0A6A5K975</accession>
<sequence>MKLPTSMLYLLCIVALTFASAMPTEQTGAVAEHVDPAKDCGEGTYQCAILPLIRPHRHAIQRCNRHTWFATAVCNEDEVCVGKPSPHCAPRAPEAPYEPVPEPDDTMSPTPQYCGKCQRYKEVCILVSLSDVIGLRNVASSVAAMITVTLVPAYALLKRVPGSSRTEAVAGPVALVLITARK</sequence>
<evidence type="ECO:0000256" key="1">
    <source>
        <dbReference type="SAM" id="SignalP"/>
    </source>
</evidence>
<dbReference type="EMBL" id="ML975330">
    <property type="protein sequence ID" value="KAF1832840.1"/>
    <property type="molecule type" value="Genomic_DNA"/>
</dbReference>
<proteinExistence type="predicted"/>